<evidence type="ECO:0000256" key="5">
    <source>
        <dbReference type="ARBA" id="ARBA00022917"/>
    </source>
</evidence>
<evidence type="ECO:0000256" key="8">
    <source>
        <dbReference type="ARBA" id="ARBA00046432"/>
    </source>
</evidence>
<dbReference type="GO" id="GO:0003743">
    <property type="term" value="F:translation initiation factor activity"/>
    <property type="evidence" value="ECO:0007669"/>
    <property type="project" value="UniProtKB-KW"/>
</dbReference>
<keyword evidence="11" id="KW-1185">Reference proteome</keyword>
<evidence type="ECO:0000256" key="6">
    <source>
        <dbReference type="ARBA" id="ARBA00044122"/>
    </source>
</evidence>
<dbReference type="GO" id="GO:0005851">
    <property type="term" value="C:eukaryotic translation initiation factor 2B complex"/>
    <property type="evidence" value="ECO:0007669"/>
    <property type="project" value="TreeGrafter"/>
</dbReference>
<dbReference type="InterPro" id="IPR042529">
    <property type="entry name" value="IF_2B-like_C"/>
</dbReference>
<evidence type="ECO:0000256" key="2">
    <source>
        <dbReference type="ARBA" id="ARBA00007251"/>
    </source>
</evidence>
<reference key="2">
    <citation type="submission" date="2011-10" db="EMBL/GenBank/DDBJ databases">
        <title>The genome and transcriptome sequence of Clonorchis sinensis provide insights into the carcinogenic liver fluke.</title>
        <authorList>
            <person name="Wang X."/>
            <person name="Huang Y."/>
            <person name="Chen W."/>
            <person name="Liu H."/>
            <person name="Guo L."/>
            <person name="Chen Y."/>
            <person name="Luo F."/>
            <person name="Zhou W."/>
            <person name="Sun J."/>
            <person name="Mao Q."/>
            <person name="Liang P."/>
            <person name="Zhou C."/>
            <person name="Tian Y."/>
            <person name="Men J."/>
            <person name="Lv X."/>
            <person name="Huang L."/>
            <person name="Zhou J."/>
            <person name="Hu Y."/>
            <person name="Li R."/>
            <person name="Zhang F."/>
            <person name="Lei H."/>
            <person name="Li X."/>
            <person name="Hu X."/>
            <person name="Liang C."/>
            <person name="Xu J."/>
            <person name="Wu Z."/>
            <person name="Yu X."/>
        </authorList>
    </citation>
    <scope>NUCLEOTIDE SEQUENCE</scope>
    <source>
        <strain>Henan</strain>
    </source>
</reference>
<evidence type="ECO:0000256" key="4">
    <source>
        <dbReference type="ARBA" id="ARBA00022540"/>
    </source>
</evidence>
<sequence length="790" mass="88011">MGSDKYIGHNRIESLDEILPHDISLTRLVLWQCEATEQQSLRQPNQIPYDSTSEMALGFTYTKGLPKALRQHTSAFNLLGANQPCYQVPSEGHVTSYYHQALCVLICIIVPSIIRYSYDKADRIQEHNPISLSNGWKKPGSSAIASQLAENSHVIDKKQLFDIIYRIPLNRSRLRTNMVAAKRSKCATNFSNIGTSITMTEMWLLPTGRKKQSPKRQRNNEDLINNANLLLGHKSDTMAERGTGTFTQHPESVLRKESVTGILYLSVAVVSSYSIRYRPSQVSMPIHYLRRTTIAQQYRSELAQQLYTANQCCGGIRPGPLNLYQNFKELATLLYYLVVLPKNPLVLQRNFQGVSIQLVLYSVGGSIQVFTHGSLVVILLFRLWNRPEEHHHTNCTSKPSHQKHDVCYGAVQKPKYGSAMMARHYHTQSPSPVTKNMTSVTGLSRNRITAVLLPRLNDRNETPCALNGPKNTLNACRSQFVTILWRIVTTITTLNDSSKVFMYAAVHGPKYGVAMTNRLFASGDTAYESVVKSDVLEAILGALDEFVVDINACYENISDLSLDLIHSDELILTHGSSQVAYRFLKRAAEKKRMYKVIVCEGYPDNLGHRFAEDLSKEGINVILVPDSHVFGLISRVNKVIIGCNAVYPDGTMDAPTGTYSVLLAAKHFSIPTYVCLPQYKLSPVPMKASANTPPPYTVLPTKDPSNASPDWIDSPAKILPPDDPIVSSNNLVNLPPANGPVVWVPRWEHIPAGLISLFLTNLGSHAPSYLYALGQELFHPSDIQAIVSTQ</sequence>
<evidence type="ECO:0000313" key="11">
    <source>
        <dbReference type="Proteomes" id="UP000008909"/>
    </source>
</evidence>
<gene>
    <name evidence="10" type="ORF">CLF_103611</name>
</gene>
<evidence type="ECO:0000256" key="7">
    <source>
        <dbReference type="ARBA" id="ARBA00044228"/>
    </source>
</evidence>
<evidence type="ECO:0000313" key="10">
    <source>
        <dbReference type="EMBL" id="GAA49797.1"/>
    </source>
</evidence>
<comment type="subcellular location">
    <subcellularLocation>
        <location evidence="1">Cytoplasm</location>
        <location evidence="1">Cytosol</location>
    </subcellularLocation>
</comment>
<dbReference type="InterPro" id="IPR051855">
    <property type="entry name" value="eIF2B_beta_subunit"/>
</dbReference>
<dbReference type="AlphaFoldDB" id="G7YA13"/>
<keyword evidence="3" id="KW-0963">Cytoplasm</keyword>
<dbReference type="SUPFAM" id="SSF100950">
    <property type="entry name" value="NagB/RpiA/CoA transferase-like"/>
    <property type="match status" value="1"/>
</dbReference>
<name>G7YA13_CLOSI</name>
<evidence type="ECO:0000256" key="9">
    <source>
        <dbReference type="RuleBase" id="RU003814"/>
    </source>
</evidence>
<reference evidence="10" key="1">
    <citation type="journal article" date="2011" name="Genome Biol.">
        <title>The draft genome of the carcinogenic human liver fluke Clonorchis sinensis.</title>
        <authorList>
            <person name="Wang X."/>
            <person name="Chen W."/>
            <person name="Huang Y."/>
            <person name="Sun J."/>
            <person name="Men J."/>
            <person name="Liu H."/>
            <person name="Luo F."/>
            <person name="Guo L."/>
            <person name="Lv X."/>
            <person name="Deng C."/>
            <person name="Zhou C."/>
            <person name="Fan Y."/>
            <person name="Li X."/>
            <person name="Huang L."/>
            <person name="Hu Y."/>
            <person name="Liang C."/>
            <person name="Hu X."/>
            <person name="Xu J."/>
            <person name="Yu X."/>
        </authorList>
    </citation>
    <scope>NUCLEOTIDE SEQUENCE [LARGE SCALE GENOMIC DNA]</scope>
    <source>
        <strain evidence="10">Henan</strain>
    </source>
</reference>
<dbReference type="InterPro" id="IPR037171">
    <property type="entry name" value="NagB/RpiA_transferase-like"/>
</dbReference>
<dbReference type="GO" id="GO:0005829">
    <property type="term" value="C:cytosol"/>
    <property type="evidence" value="ECO:0007669"/>
    <property type="project" value="UniProtKB-SubCell"/>
</dbReference>
<dbReference type="Gene3D" id="3.40.50.10470">
    <property type="entry name" value="Translation initiation factor eif-2b, domain 2"/>
    <property type="match status" value="1"/>
</dbReference>
<dbReference type="PANTHER" id="PTHR45859:SF1">
    <property type="entry name" value="TRANSLATION INITIATION FACTOR EIF-2B SUBUNIT BETA"/>
    <property type="match status" value="1"/>
</dbReference>
<evidence type="ECO:0000256" key="3">
    <source>
        <dbReference type="ARBA" id="ARBA00022490"/>
    </source>
</evidence>
<dbReference type="PANTHER" id="PTHR45859">
    <property type="entry name" value="TRANSLATION INITIATION FACTOR EIF-2B SUBUNIT BETA"/>
    <property type="match status" value="1"/>
</dbReference>
<organism evidence="10 11">
    <name type="scientific">Clonorchis sinensis</name>
    <name type="common">Chinese liver fluke</name>
    <dbReference type="NCBI Taxonomy" id="79923"/>
    <lineage>
        <taxon>Eukaryota</taxon>
        <taxon>Metazoa</taxon>
        <taxon>Spiralia</taxon>
        <taxon>Lophotrochozoa</taxon>
        <taxon>Platyhelminthes</taxon>
        <taxon>Trematoda</taxon>
        <taxon>Digenea</taxon>
        <taxon>Opisthorchiida</taxon>
        <taxon>Opisthorchiata</taxon>
        <taxon>Opisthorchiidae</taxon>
        <taxon>Clonorchis</taxon>
    </lineage>
</organism>
<accession>G7YA13</accession>
<dbReference type="Pfam" id="PF01008">
    <property type="entry name" value="IF-2B"/>
    <property type="match status" value="1"/>
</dbReference>
<evidence type="ECO:0000256" key="1">
    <source>
        <dbReference type="ARBA" id="ARBA00004514"/>
    </source>
</evidence>
<comment type="subunit">
    <text evidence="8">Component of the translation initiation factor 2B (eIF2B) complex which is a heterodecamer of two sets of five different subunits: alpha, beta, gamma, delta and epsilon. Subunits alpha, beta and delta comprise a regulatory subcomplex and subunits epsilon and gamma comprise a catalytic subcomplex. Within the complex, the hexameric regulatory complex resides at the center, with the two heterodimeric catalytic subcomplexes bound on opposite sides.</text>
</comment>
<dbReference type="Proteomes" id="UP000008909">
    <property type="component" value="Unassembled WGS sequence"/>
</dbReference>
<proteinExistence type="inferred from homology"/>
<dbReference type="GO" id="GO:0005085">
    <property type="term" value="F:guanyl-nucleotide exchange factor activity"/>
    <property type="evidence" value="ECO:0007669"/>
    <property type="project" value="TreeGrafter"/>
</dbReference>
<dbReference type="EMBL" id="DF142986">
    <property type="protein sequence ID" value="GAA49797.1"/>
    <property type="molecule type" value="Genomic_DNA"/>
</dbReference>
<keyword evidence="5" id="KW-0648">Protein biosynthesis</keyword>
<comment type="similarity">
    <text evidence="2 9">Belongs to the eIF-2B alpha/beta/delta subunits family.</text>
</comment>
<dbReference type="InterPro" id="IPR000649">
    <property type="entry name" value="IF-2B-related"/>
</dbReference>
<protein>
    <recommendedName>
        <fullName evidence="6">Translation initiation factor eIF2B subunit beta</fullName>
    </recommendedName>
    <alternativeName>
        <fullName evidence="7">eIF2B GDP-GTP exchange factor subunit beta</fullName>
    </alternativeName>
</protein>
<keyword evidence="4 10" id="KW-0396">Initiation factor</keyword>